<sequence>MIRFEPRPQPDNFKERVEDRGATWLADNATGRPPAHWSEFRPQLSEAFGSLCAYGAMFEPVGTVDHFVSIDEDRSRSYDWTNYRFAAAWINSSKQALKSTQLIDPFSVTNEWFEVQLPSLQLVLTDRVPANERERAQFVLDWLHLGHDERVVRQRREWYRMYQEGELSLAGLARKAPLIAAAVKKQEAA</sequence>
<dbReference type="EMBL" id="JX649906">
    <property type="protein sequence ID" value="AGC72564.1"/>
    <property type="molecule type" value="Genomic_DNA"/>
</dbReference>
<organism evidence="1">
    <name type="scientific">uncultured bacterium A1Q1_fos_1870</name>
    <dbReference type="NCBI Taxonomy" id="1256554"/>
    <lineage>
        <taxon>Bacteria</taxon>
        <taxon>environmental samples</taxon>
    </lineage>
</organism>
<protein>
    <recommendedName>
        <fullName evidence="2">HNH nuclease domain-containing protein</fullName>
    </recommendedName>
</protein>
<evidence type="ECO:0000313" key="1">
    <source>
        <dbReference type="EMBL" id="AGC72564.1"/>
    </source>
</evidence>
<accession>L7VY20</accession>
<reference evidence="1" key="1">
    <citation type="submission" date="2012-09" db="EMBL/GenBank/DDBJ databases">
        <title>Metagenomic Characterization of a Microbial Community in Wastewater Detects High Levels of Antibiotic Resistance.</title>
        <authorList>
            <person name="Abrams M."/>
            <person name="Caldwell A."/>
            <person name="Vandaei E."/>
            <person name="Lee W."/>
            <person name="Perrott J."/>
            <person name="Khan S.Y."/>
            <person name="Ta J."/>
            <person name="Romero D."/>
            <person name="Nguyen V."/>
            <person name="Pourmand N."/>
            <person name="Ouverney C.C."/>
        </authorList>
    </citation>
    <scope>NUCLEOTIDE SEQUENCE</scope>
</reference>
<proteinExistence type="predicted"/>
<name>L7VY20_9BACT</name>
<dbReference type="AlphaFoldDB" id="L7VY20"/>
<evidence type="ECO:0008006" key="2">
    <source>
        <dbReference type="Google" id="ProtNLM"/>
    </source>
</evidence>